<evidence type="ECO:0000259" key="3">
    <source>
        <dbReference type="PROSITE" id="PS50225"/>
    </source>
</evidence>
<dbReference type="CDD" id="cd03587">
    <property type="entry name" value="SOCS"/>
    <property type="match status" value="1"/>
</dbReference>
<feature type="domain" description="SOCS box" evidence="3">
    <location>
        <begin position="333"/>
        <end position="383"/>
    </location>
</feature>
<gene>
    <name evidence="4" type="ORF">J437_LFUL016951</name>
</gene>
<organism evidence="4 5">
    <name type="scientific">Ladona fulva</name>
    <name type="common">Scarce chaser dragonfly</name>
    <name type="synonym">Libellula fulva</name>
    <dbReference type="NCBI Taxonomy" id="123851"/>
    <lineage>
        <taxon>Eukaryota</taxon>
        <taxon>Metazoa</taxon>
        <taxon>Ecdysozoa</taxon>
        <taxon>Arthropoda</taxon>
        <taxon>Hexapoda</taxon>
        <taxon>Insecta</taxon>
        <taxon>Pterygota</taxon>
        <taxon>Palaeoptera</taxon>
        <taxon>Odonata</taxon>
        <taxon>Epiprocta</taxon>
        <taxon>Anisoptera</taxon>
        <taxon>Libelluloidea</taxon>
        <taxon>Libellulidae</taxon>
        <taxon>Ladona</taxon>
    </lineage>
</organism>
<sequence>MEVILDCFFDDIVSTMDRSSLSVRHKRRELVDYLSTLIMGCEDQVEGCRMAVLAALRFHDVSRRSNGSVCLMGKYHDVLYVAAKVCFDHTLEDGTIVAHLLDSIFICEGTFERLFIGAIFGTRVTHLICGWKTDFADGDESLRAMAYFMSHATKARLSYVVPSLRSAARRCAGESDRRRWGMGSSRGISCNEIPDLTRLVDVPMQAYEDHQTKPNCITENLIAPQKVLLMLLRFGAEADGGRGRRKGFEGDERSAHSPLEHHVRKLSTAAAAGVRVLPPESCSCLRVLLRALPRVAVPANECDWEDPRRRKAYSRKSYGTPVHPRLFTDGVILPSRWHRPAELRHLCRCTIRAVLWQNWELPYGIRKLPLPTKMMNYLDLLDD</sequence>
<dbReference type="OrthoDB" id="6419934at2759"/>
<dbReference type="GO" id="GO:0035556">
    <property type="term" value="P:intracellular signal transduction"/>
    <property type="evidence" value="ECO:0007669"/>
    <property type="project" value="InterPro"/>
</dbReference>
<evidence type="ECO:0000256" key="1">
    <source>
        <dbReference type="ARBA" id="ARBA00022786"/>
    </source>
</evidence>
<dbReference type="PROSITE" id="PS50225">
    <property type="entry name" value="SOCS"/>
    <property type="match status" value="1"/>
</dbReference>
<dbReference type="InterPro" id="IPR039147">
    <property type="entry name" value="ASB17"/>
</dbReference>
<keyword evidence="1" id="KW-0833">Ubl conjugation pathway</keyword>
<evidence type="ECO:0000313" key="4">
    <source>
        <dbReference type="EMBL" id="KAG8236599.1"/>
    </source>
</evidence>
<reference evidence="4" key="2">
    <citation type="submission" date="2017-10" db="EMBL/GenBank/DDBJ databases">
        <title>Ladona fulva Genome sequencing and assembly.</title>
        <authorList>
            <person name="Murali S."/>
            <person name="Richards S."/>
            <person name="Bandaranaike D."/>
            <person name="Bellair M."/>
            <person name="Blankenburg K."/>
            <person name="Chao H."/>
            <person name="Dinh H."/>
            <person name="Doddapaneni H."/>
            <person name="Dugan-Rocha S."/>
            <person name="Elkadiri S."/>
            <person name="Gnanaolivu R."/>
            <person name="Hernandez B."/>
            <person name="Skinner E."/>
            <person name="Javaid M."/>
            <person name="Lee S."/>
            <person name="Li M."/>
            <person name="Ming W."/>
            <person name="Munidasa M."/>
            <person name="Muniz J."/>
            <person name="Nguyen L."/>
            <person name="Hughes D."/>
            <person name="Osuji N."/>
            <person name="Pu L.-L."/>
            <person name="Puazo M."/>
            <person name="Qu C."/>
            <person name="Quiroz J."/>
            <person name="Raj R."/>
            <person name="Weissenberger G."/>
            <person name="Xin Y."/>
            <person name="Zou X."/>
            <person name="Han Y."/>
            <person name="Worley K."/>
            <person name="Muzny D."/>
            <person name="Gibbs R."/>
        </authorList>
    </citation>
    <scope>NUCLEOTIDE SEQUENCE</scope>
    <source>
        <strain evidence="4">Sampled in the wild</strain>
    </source>
</reference>
<evidence type="ECO:0000256" key="2">
    <source>
        <dbReference type="ARBA" id="ARBA00023043"/>
    </source>
</evidence>
<proteinExistence type="predicted"/>
<dbReference type="PANTHER" id="PTHR20966">
    <property type="entry name" value="ANKYRIN REPEAT AND SOCS BOX PROTEIN 17"/>
    <property type="match status" value="1"/>
</dbReference>
<comment type="caution">
    <text evidence="4">The sequence shown here is derived from an EMBL/GenBank/DDBJ whole genome shotgun (WGS) entry which is preliminary data.</text>
</comment>
<dbReference type="Pfam" id="PF07525">
    <property type="entry name" value="SOCS_box"/>
    <property type="match status" value="1"/>
</dbReference>
<dbReference type="EMBL" id="KZ309047">
    <property type="protein sequence ID" value="KAG8236599.1"/>
    <property type="molecule type" value="Genomic_DNA"/>
</dbReference>
<accession>A0A8K0PAJ4</accession>
<dbReference type="InterPro" id="IPR036036">
    <property type="entry name" value="SOCS_box-like_dom_sf"/>
</dbReference>
<protein>
    <recommendedName>
        <fullName evidence="3">SOCS box domain-containing protein</fullName>
    </recommendedName>
</protein>
<dbReference type="Proteomes" id="UP000792457">
    <property type="component" value="Unassembled WGS sequence"/>
</dbReference>
<reference evidence="4" key="1">
    <citation type="submission" date="2013-04" db="EMBL/GenBank/DDBJ databases">
        <authorList>
            <person name="Qu J."/>
            <person name="Murali S.C."/>
            <person name="Bandaranaike D."/>
            <person name="Bellair M."/>
            <person name="Blankenburg K."/>
            <person name="Chao H."/>
            <person name="Dinh H."/>
            <person name="Doddapaneni H."/>
            <person name="Downs B."/>
            <person name="Dugan-Rocha S."/>
            <person name="Elkadiri S."/>
            <person name="Gnanaolivu R.D."/>
            <person name="Hernandez B."/>
            <person name="Javaid M."/>
            <person name="Jayaseelan J.C."/>
            <person name="Lee S."/>
            <person name="Li M."/>
            <person name="Ming W."/>
            <person name="Munidasa M."/>
            <person name="Muniz J."/>
            <person name="Nguyen L."/>
            <person name="Ongeri F."/>
            <person name="Osuji N."/>
            <person name="Pu L.-L."/>
            <person name="Puazo M."/>
            <person name="Qu C."/>
            <person name="Quiroz J."/>
            <person name="Raj R."/>
            <person name="Weissenberger G."/>
            <person name="Xin Y."/>
            <person name="Zou X."/>
            <person name="Han Y."/>
            <person name="Richards S."/>
            <person name="Worley K."/>
            <person name="Muzny D."/>
            <person name="Gibbs R."/>
        </authorList>
    </citation>
    <scope>NUCLEOTIDE SEQUENCE</scope>
    <source>
        <strain evidence="4">Sampled in the wild</strain>
    </source>
</reference>
<keyword evidence="5" id="KW-1185">Reference proteome</keyword>
<dbReference type="PANTHER" id="PTHR20966:SF2">
    <property type="entry name" value="ANKYRIN REPEAT AND SOCS BOX PROTEIN 17"/>
    <property type="match status" value="1"/>
</dbReference>
<evidence type="ECO:0000313" key="5">
    <source>
        <dbReference type="Proteomes" id="UP000792457"/>
    </source>
</evidence>
<name>A0A8K0PAJ4_LADFU</name>
<keyword evidence="2" id="KW-0040">ANK repeat</keyword>
<dbReference type="AlphaFoldDB" id="A0A8K0PAJ4"/>
<dbReference type="SUPFAM" id="SSF158235">
    <property type="entry name" value="SOCS box-like"/>
    <property type="match status" value="1"/>
</dbReference>
<dbReference type="InterPro" id="IPR001496">
    <property type="entry name" value="SOCS_box"/>
</dbReference>
<dbReference type="SMART" id="SM00969">
    <property type="entry name" value="SOCS_box"/>
    <property type="match status" value="1"/>
</dbReference>
<dbReference type="Gene3D" id="1.10.750.20">
    <property type="entry name" value="SOCS box"/>
    <property type="match status" value="1"/>
</dbReference>